<dbReference type="RefSeq" id="WP_271279652.1">
    <property type="nucleotide sequence ID" value="NZ_BAABFD010000022.1"/>
</dbReference>
<feature type="compositionally biased region" description="Basic and acidic residues" evidence="1">
    <location>
        <begin position="267"/>
        <end position="277"/>
    </location>
</feature>
<gene>
    <name evidence="2" type="ORF">OUY24_37175</name>
</gene>
<keyword evidence="3" id="KW-1185">Reference proteome</keyword>
<dbReference type="Proteomes" id="UP001212498">
    <property type="component" value="Unassembled WGS sequence"/>
</dbReference>
<feature type="region of interest" description="Disordered" evidence="1">
    <location>
        <begin position="218"/>
        <end position="285"/>
    </location>
</feature>
<protein>
    <recommendedName>
        <fullName evidence="4">PPE family protein</fullName>
    </recommendedName>
</protein>
<feature type="compositionally biased region" description="Gly residues" evidence="1">
    <location>
        <begin position="185"/>
        <end position="199"/>
    </location>
</feature>
<dbReference type="EMBL" id="JAPNUD010000187">
    <property type="protein sequence ID" value="MDA0646291.1"/>
    <property type="molecule type" value="Genomic_DNA"/>
</dbReference>
<evidence type="ECO:0008006" key="4">
    <source>
        <dbReference type="Google" id="ProtNLM"/>
    </source>
</evidence>
<evidence type="ECO:0000256" key="1">
    <source>
        <dbReference type="SAM" id="MobiDB-lite"/>
    </source>
</evidence>
<proteinExistence type="predicted"/>
<evidence type="ECO:0000313" key="3">
    <source>
        <dbReference type="Proteomes" id="UP001212498"/>
    </source>
</evidence>
<reference evidence="2 3" key="1">
    <citation type="submission" date="2022-11" db="EMBL/GenBank/DDBJ databases">
        <title>Nonomuraea corallina sp. nov., a new species of the genus Nonomuraea isolated from sea side sediment in Thai sea.</title>
        <authorList>
            <person name="Ngamcharungchit C."/>
            <person name="Matsumoto A."/>
            <person name="Suriyachadkun C."/>
            <person name="Panbangred W."/>
            <person name="Inahashi Y."/>
            <person name="Intra B."/>
        </authorList>
    </citation>
    <scope>NUCLEOTIDE SEQUENCE [LARGE SCALE GENOMIC DNA]</scope>
    <source>
        <strain evidence="2 3">DSM 43553</strain>
    </source>
</reference>
<organism evidence="2 3">
    <name type="scientific">Nonomuraea ferruginea</name>
    <dbReference type="NCBI Taxonomy" id="46174"/>
    <lineage>
        <taxon>Bacteria</taxon>
        <taxon>Bacillati</taxon>
        <taxon>Actinomycetota</taxon>
        <taxon>Actinomycetes</taxon>
        <taxon>Streptosporangiales</taxon>
        <taxon>Streptosporangiaceae</taxon>
        <taxon>Nonomuraea</taxon>
    </lineage>
</organism>
<evidence type="ECO:0000313" key="2">
    <source>
        <dbReference type="EMBL" id="MDA0646291.1"/>
    </source>
</evidence>
<accession>A0ABT4T9V5</accession>
<feature type="region of interest" description="Disordered" evidence="1">
    <location>
        <begin position="182"/>
        <end position="201"/>
    </location>
</feature>
<name>A0ABT4T9V5_9ACTN</name>
<comment type="caution">
    <text evidence="2">The sequence shown here is derived from an EMBL/GenBank/DDBJ whole genome shotgun (WGS) entry which is preliminary data.</text>
</comment>
<sequence>MGIVLPPELHFALDLAGVPFPNVDEDLIRGDADAVRTVESGTATAGSEADATVLSSSAVYRGDSATQLQGFWQATGADSGHLAQAATAMRVAPVALDGMANVVTATKVAVGTVAAVATVRLALSRLTPPPHGSVMSLATLLATRRAGTKIYREAFEGATRELAPGMARRVTDPMRRILENLRRPGGPGGTALAGAGGPGRIPVSGFRNRMDDMPGTMQMARGGRGGGRGRPESQANLNKEEQEALEAKENGQPYDRSVFNRAAGKIRKAEKFEGDRNKQKRGRGK</sequence>
<feature type="compositionally biased region" description="Basic and acidic residues" evidence="1">
    <location>
        <begin position="238"/>
        <end position="249"/>
    </location>
</feature>